<feature type="transmembrane region" description="Helical" evidence="6">
    <location>
        <begin position="126"/>
        <end position="145"/>
    </location>
</feature>
<dbReference type="PANTHER" id="PTHR43791">
    <property type="entry name" value="PERMEASE-RELATED"/>
    <property type="match status" value="1"/>
</dbReference>
<dbReference type="GeneID" id="54569968"/>
<feature type="transmembrane region" description="Helical" evidence="6">
    <location>
        <begin position="383"/>
        <end position="404"/>
    </location>
</feature>
<dbReference type="SUPFAM" id="SSF103473">
    <property type="entry name" value="MFS general substrate transporter"/>
    <property type="match status" value="1"/>
</dbReference>
<evidence type="ECO:0008006" key="9">
    <source>
        <dbReference type="Google" id="ProtNLM"/>
    </source>
</evidence>
<feature type="transmembrane region" description="Helical" evidence="6">
    <location>
        <begin position="449"/>
        <end position="470"/>
    </location>
</feature>
<feature type="transmembrane region" description="Helical" evidence="6">
    <location>
        <begin position="57"/>
        <end position="73"/>
    </location>
</feature>
<comment type="subcellular location">
    <subcellularLocation>
        <location evidence="1">Membrane</location>
        <topology evidence="1">Multi-pass membrane protein</topology>
    </subcellularLocation>
</comment>
<feature type="transmembrane region" description="Helical" evidence="6">
    <location>
        <begin position="332"/>
        <end position="351"/>
    </location>
</feature>
<evidence type="ECO:0000313" key="7">
    <source>
        <dbReference type="EMBL" id="KAF2167747.1"/>
    </source>
</evidence>
<dbReference type="Proteomes" id="UP000799537">
    <property type="component" value="Unassembled WGS sequence"/>
</dbReference>
<protein>
    <recommendedName>
        <fullName evidence="9">Major facilitator superfamily (MFS) profile domain-containing protein</fullName>
    </recommendedName>
</protein>
<feature type="transmembrane region" description="Helical" evidence="6">
    <location>
        <begin position="100"/>
        <end position="119"/>
    </location>
</feature>
<dbReference type="OrthoDB" id="3899339at2759"/>
<organism evidence="7 8">
    <name type="scientific">Zasmidium cellare ATCC 36951</name>
    <dbReference type="NCBI Taxonomy" id="1080233"/>
    <lineage>
        <taxon>Eukaryota</taxon>
        <taxon>Fungi</taxon>
        <taxon>Dikarya</taxon>
        <taxon>Ascomycota</taxon>
        <taxon>Pezizomycotina</taxon>
        <taxon>Dothideomycetes</taxon>
        <taxon>Dothideomycetidae</taxon>
        <taxon>Mycosphaerellales</taxon>
        <taxon>Mycosphaerellaceae</taxon>
        <taxon>Zasmidium</taxon>
    </lineage>
</organism>
<keyword evidence="8" id="KW-1185">Reference proteome</keyword>
<keyword evidence="5 6" id="KW-0472">Membrane</keyword>
<evidence type="ECO:0000256" key="3">
    <source>
        <dbReference type="ARBA" id="ARBA00022692"/>
    </source>
</evidence>
<dbReference type="GO" id="GO:0016020">
    <property type="term" value="C:membrane"/>
    <property type="evidence" value="ECO:0007669"/>
    <property type="project" value="UniProtKB-SubCell"/>
</dbReference>
<keyword evidence="4 6" id="KW-1133">Transmembrane helix</keyword>
<dbReference type="Gene3D" id="1.20.1250.20">
    <property type="entry name" value="MFS general substrate transporter like domains"/>
    <property type="match status" value="1"/>
</dbReference>
<dbReference type="PANTHER" id="PTHR43791:SF103">
    <property type="entry name" value="MAJOR FACILITATOR SUPERFAMILY (MFS) PROFILE DOMAIN-CONTAINING PROTEIN-RELATED"/>
    <property type="match status" value="1"/>
</dbReference>
<dbReference type="Pfam" id="PF07690">
    <property type="entry name" value="MFS_1"/>
    <property type="match status" value="1"/>
</dbReference>
<evidence type="ECO:0000256" key="5">
    <source>
        <dbReference type="ARBA" id="ARBA00023136"/>
    </source>
</evidence>
<dbReference type="EMBL" id="ML993592">
    <property type="protein sequence ID" value="KAF2167747.1"/>
    <property type="molecule type" value="Genomic_DNA"/>
</dbReference>
<evidence type="ECO:0000313" key="8">
    <source>
        <dbReference type="Proteomes" id="UP000799537"/>
    </source>
</evidence>
<keyword evidence="3 6" id="KW-0812">Transmembrane</keyword>
<sequence>MLLDLLGFCHCVTKVLTTAHIVTKQDVDDSAVFYNQHKDEVSPLDDAGIKRLNRKNFWFLLMQTWWIAFLIHLDKSTLSQASTMGLFKDVKISKNEYNDLFVLFYVGYLVALWPGAALAQRVGHKYFITGSLFLWSLLLAMHPLAKTGAHMMALRFLLGMTESQIVPSTTVLHQAFFPPKKSPWVQLLWWASGSFANVLLTMVAYKLIKDDNAGTLVGGLSSWKWLHIICVILTFLVCCVLVVFLPNSPVDAKWLSLEEKVHTINLIRETHAGISNSTFKWSQVREAFTDPKSWLFITHMFFNELPNNTSQQLPLIVVGFGFTPAQSALFNIAKPLWGSFLIVVSAAMLFATDLGVGYTCAISYIPCFVGGLIMVTAPWSNKIALIVGTQISTFKPSYLLGLSWAGTTTIGYTKKLYVMSTCVVAAAVANMISPEFWKEKYKPRYMLPWGFMTAFWFISPALCLIIRFYLNSENNKRAAILQQKAGDSEDEALDTGDGLISIDEEDLDQTDRENLKFVYPL</sequence>
<reference evidence="7" key="1">
    <citation type="journal article" date="2020" name="Stud. Mycol.">
        <title>101 Dothideomycetes genomes: a test case for predicting lifestyles and emergence of pathogens.</title>
        <authorList>
            <person name="Haridas S."/>
            <person name="Albert R."/>
            <person name="Binder M."/>
            <person name="Bloem J."/>
            <person name="Labutti K."/>
            <person name="Salamov A."/>
            <person name="Andreopoulos B."/>
            <person name="Baker S."/>
            <person name="Barry K."/>
            <person name="Bills G."/>
            <person name="Bluhm B."/>
            <person name="Cannon C."/>
            <person name="Castanera R."/>
            <person name="Culley D."/>
            <person name="Daum C."/>
            <person name="Ezra D."/>
            <person name="Gonzalez J."/>
            <person name="Henrissat B."/>
            <person name="Kuo A."/>
            <person name="Liang C."/>
            <person name="Lipzen A."/>
            <person name="Lutzoni F."/>
            <person name="Magnuson J."/>
            <person name="Mondo S."/>
            <person name="Nolan M."/>
            <person name="Ohm R."/>
            <person name="Pangilinan J."/>
            <person name="Park H.-J."/>
            <person name="Ramirez L."/>
            <person name="Alfaro M."/>
            <person name="Sun H."/>
            <person name="Tritt A."/>
            <person name="Yoshinaga Y."/>
            <person name="Zwiers L.-H."/>
            <person name="Turgeon B."/>
            <person name="Goodwin S."/>
            <person name="Spatafora J."/>
            <person name="Crous P."/>
            <person name="Grigoriev I."/>
        </authorList>
    </citation>
    <scope>NUCLEOTIDE SEQUENCE</scope>
    <source>
        <strain evidence="7">ATCC 36951</strain>
    </source>
</reference>
<keyword evidence="2" id="KW-0813">Transport</keyword>
<evidence type="ECO:0000256" key="2">
    <source>
        <dbReference type="ARBA" id="ARBA00022448"/>
    </source>
</evidence>
<gene>
    <name evidence="7" type="ORF">M409DRAFT_65854</name>
</gene>
<feature type="transmembrane region" description="Helical" evidence="6">
    <location>
        <begin position="358"/>
        <end position="377"/>
    </location>
</feature>
<feature type="transmembrane region" description="Helical" evidence="6">
    <location>
        <begin position="187"/>
        <end position="205"/>
    </location>
</feature>
<dbReference type="GO" id="GO:0022857">
    <property type="term" value="F:transmembrane transporter activity"/>
    <property type="evidence" value="ECO:0007669"/>
    <property type="project" value="InterPro"/>
</dbReference>
<feature type="transmembrane region" description="Helical" evidence="6">
    <location>
        <begin position="225"/>
        <end position="245"/>
    </location>
</feature>
<dbReference type="InterPro" id="IPR011701">
    <property type="entry name" value="MFS"/>
</dbReference>
<dbReference type="AlphaFoldDB" id="A0A6A6CKH6"/>
<evidence type="ECO:0000256" key="6">
    <source>
        <dbReference type="SAM" id="Phobius"/>
    </source>
</evidence>
<dbReference type="RefSeq" id="XP_033668636.1">
    <property type="nucleotide sequence ID" value="XM_033816696.1"/>
</dbReference>
<name>A0A6A6CKH6_ZASCE</name>
<evidence type="ECO:0000256" key="1">
    <source>
        <dbReference type="ARBA" id="ARBA00004141"/>
    </source>
</evidence>
<feature type="transmembrane region" description="Helical" evidence="6">
    <location>
        <begin position="416"/>
        <end position="437"/>
    </location>
</feature>
<evidence type="ECO:0000256" key="4">
    <source>
        <dbReference type="ARBA" id="ARBA00022989"/>
    </source>
</evidence>
<accession>A0A6A6CKH6</accession>
<proteinExistence type="predicted"/>
<dbReference type="InterPro" id="IPR036259">
    <property type="entry name" value="MFS_trans_sf"/>
</dbReference>